<organism evidence="1 2">
    <name type="scientific">Chromobacterium subtsugae</name>
    <dbReference type="NCBI Taxonomy" id="251747"/>
    <lineage>
        <taxon>Bacteria</taxon>
        <taxon>Pseudomonadati</taxon>
        <taxon>Pseudomonadota</taxon>
        <taxon>Betaproteobacteria</taxon>
        <taxon>Neisseriales</taxon>
        <taxon>Chromobacteriaceae</taxon>
        <taxon>Chromobacterium</taxon>
    </lineage>
</organism>
<dbReference type="GeneID" id="89686611"/>
<keyword evidence="2" id="KW-1185">Reference proteome</keyword>
<gene>
    <name evidence="1" type="ORF">KIF53_22510</name>
</gene>
<proteinExistence type="predicted"/>
<protein>
    <recommendedName>
        <fullName evidence="3">DUF4189 domain-containing protein</fullName>
    </recommendedName>
</protein>
<comment type="caution">
    <text evidence="1">The sequence shown here is derived from an EMBL/GenBank/DDBJ whole genome shotgun (WGS) entry which is preliminary data.</text>
</comment>
<dbReference type="Proteomes" id="UP000711178">
    <property type="component" value="Unassembled WGS sequence"/>
</dbReference>
<accession>A0ABS7FLR6</accession>
<name>A0ABS7FLR6_9NEIS</name>
<evidence type="ECO:0008006" key="3">
    <source>
        <dbReference type="Google" id="ProtNLM"/>
    </source>
</evidence>
<sequence length="60" mass="5932">MAGFFAAACLSGCVIGNTDGYRDAAQLQKTADQALKTCGAGKVKSVSAGSFACVAAGEQN</sequence>
<evidence type="ECO:0000313" key="1">
    <source>
        <dbReference type="EMBL" id="MBW8290410.1"/>
    </source>
</evidence>
<dbReference type="RefSeq" id="WP_146008472.1">
    <property type="nucleotide sequence ID" value="NZ_CP142381.1"/>
</dbReference>
<reference evidence="1 2" key="1">
    <citation type="submission" date="2021-05" db="EMBL/GenBank/DDBJ databases">
        <title>Draft Whole Genome Sequencing Of Biosensor Chromobacterium violaceum Strain CV026 Reveals A Regulatory RNA In Chromobacterium violaceum Phenotype Regulatory Network.</title>
        <authorList>
            <person name="Hong K.W."/>
            <person name="Chan K.G."/>
            <person name="Chang C.-Y."/>
        </authorList>
    </citation>
    <scope>NUCLEOTIDE SEQUENCE [LARGE SCALE GENOMIC DNA]</scope>
    <source>
        <strain evidence="1 2">ATCC 31532</strain>
    </source>
</reference>
<dbReference type="EMBL" id="JAHDTB010000058">
    <property type="protein sequence ID" value="MBW8290410.1"/>
    <property type="molecule type" value="Genomic_DNA"/>
</dbReference>
<evidence type="ECO:0000313" key="2">
    <source>
        <dbReference type="Proteomes" id="UP000711178"/>
    </source>
</evidence>